<dbReference type="InterPro" id="IPR009781">
    <property type="entry name" value="DUF1345"/>
</dbReference>
<accession>A0A1T3MYU8</accession>
<dbReference type="Pfam" id="PF07077">
    <property type="entry name" value="DUF1345"/>
    <property type="match status" value="1"/>
</dbReference>
<feature type="transmembrane region" description="Helical" evidence="1">
    <location>
        <begin position="81"/>
        <end position="105"/>
    </location>
</feature>
<keyword evidence="1" id="KW-0812">Transmembrane</keyword>
<evidence type="ECO:0000313" key="2">
    <source>
        <dbReference type="EMBL" id="OPC69753.1"/>
    </source>
</evidence>
<dbReference type="EMBL" id="MAHX01000002">
    <property type="protein sequence ID" value="OPC69753.1"/>
    <property type="molecule type" value="Genomic_DNA"/>
</dbReference>
<comment type="caution">
    <text evidence="2">The sequence shown here is derived from an EMBL/GenBank/DDBJ whole genome shotgun (WGS) entry which is preliminary data.</text>
</comment>
<name>A0A1T3MYU8_9FLAO</name>
<sequence>MSSILNIIKKMRPIHRVMLAIIVSVLIFIIVPSGLPVLPRILITWLGFAITYIIICWTTIYTMSVTEIIRKASIEDGSKAFVFLFVILASFACLFTVLLMVMGFSDKNISQWFMVLIAIGSMISSWALVHTLYIFHYAHLYYKTKGGKGLDYPGGEKPDYLDFAYFSFVMGCTFQVSDVEISSKEIRRVALFHGLLSFALNTFVVALTINIIAGLIH</sequence>
<feature type="transmembrane region" description="Helical" evidence="1">
    <location>
        <begin position="111"/>
        <end position="135"/>
    </location>
</feature>
<keyword evidence="1" id="KW-0472">Membrane</keyword>
<reference evidence="2 3" key="1">
    <citation type="submission" date="2016-06" db="EMBL/GenBank/DDBJ databases">
        <title>Revisiting the taxonomy of the Elizabethkingia Genus based on Whole-Genome Sequencing, Optical Mapping, and MALDI-TOF.</title>
        <authorList>
            <person name="Nicholson A.C."/>
        </authorList>
    </citation>
    <scope>NUCLEOTIDE SEQUENCE [LARGE SCALE GENOMIC DNA]</scope>
    <source>
        <strain evidence="2 3">G4070</strain>
    </source>
</reference>
<keyword evidence="1" id="KW-1133">Transmembrane helix</keyword>
<feature type="transmembrane region" description="Helical" evidence="1">
    <location>
        <begin position="190"/>
        <end position="216"/>
    </location>
</feature>
<evidence type="ECO:0008006" key="4">
    <source>
        <dbReference type="Google" id="ProtNLM"/>
    </source>
</evidence>
<evidence type="ECO:0000313" key="3">
    <source>
        <dbReference type="Proteomes" id="UP000190813"/>
    </source>
</evidence>
<feature type="transmembrane region" description="Helical" evidence="1">
    <location>
        <begin position="17"/>
        <end position="35"/>
    </location>
</feature>
<evidence type="ECO:0000256" key="1">
    <source>
        <dbReference type="SAM" id="Phobius"/>
    </source>
</evidence>
<organism evidence="2 3">
    <name type="scientific">Elizabethkingia occulta</name>
    <dbReference type="NCBI Taxonomy" id="1867263"/>
    <lineage>
        <taxon>Bacteria</taxon>
        <taxon>Pseudomonadati</taxon>
        <taxon>Bacteroidota</taxon>
        <taxon>Flavobacteriia</taxon>
        <taxon>Flavobacteriales</taxon>
        <taxon>Weeksellaceae</taxon>
        <taxon>Elizabethkingia</taxon>
    </lineage>
</organism>
<gene>
    <name evidence="2" type="ORF">BAZ10_17965</name>
</gene>
<proteinExistence type="predicted"/>
<keyword evidence="3" id="KW-1185">Reference proteome</keyword>
<dbReference type="Proteomes" id="UP000190813">
    <property type="component" value="Unassembled WGS sequence"/>
</dbReference>
<dbReference type="RefSeq" id="WP_236709582.1">
    <property type="nucleotide sequence ID" value="NZ_CBCSBR010000012.1"/>
</dbReference>
<dbReference type="AlphaFoldDB" id="A0A1T3MYU8"/>
<protein>
    <recommendedName>
        <fullName evidence="4">DUF1345 domain-containing protein</fullName>
    </recommendedName>
</protein>
<feature type="transmembrane region" description="Helical" evidence="1">
    <location>
        <begin position="41"/>
        <end position="60"/>
    </location>
</feature>